<dbReference type="STRING" id="144197.ENSSPAP00000012261"/>
<evidence type="ECO:0000256" key="1">
    <source>
        <dbReference type="ARBA" id="ARBA00004370"/>
    </source>
</evidence>
<keyword evidence="8" id="KW-1015">Disulfide bond</keyword>
<dbReference type="Pfam" id="PF07645">
    <property type="entry name" value="EGF_CA"/>
    <property type="match status" value="2"/>
</dbReference>
<dbReference type="PROSITE" id="PS01187">
    <property type="entry name" value="EGF_CA"/>
    <property type="match status" value="1"/>
</dbReference>
<dbReference type="Pfam" id="PF23263">
    <property type="entry name" value="C8-3_MUC4"/>
    <property type="match status" value="1"/>
</dbReference>
<dbReference type="InterPro" id="IPR049883">
    <property type="entry name" value="NOTCH1_EGF-like"/>
</dbReference>
<dbReference type="GeneTree" id="ENSGT00730000110943"/>
<dbReference type="Pfam" id="PF12947">
    <property type="entry name" value="EGF_3"/>
    <property type="match status" value="1"/>
</dbReference>
<dbReference type="AlphaFoldDB" id="A0A3B4ZWT9"/>
<dbReference type="GO" id="GO:0003181">
    <property type="term" value="P:atrioventricular valve morphogenesis"/>
    <property type="evidence" value="ECO:0007669"/>
    <property type="project" value="Ensembl"/>
</dbReference>
<dbReference type="CDD" id="cd00053">
    <property type="entry name" value="EGF"/>
    <property type="match status" value="1"/>
</dbReference>
<evidence type="ECO:0000256" key="2">
    <source>
        <dbReference type="ARBA" id="ARBA00022536"/>
    </source>
</evidence>
<evidence type="ECO:0000256" key="4">
    <source>
        <dbReference type="ARBA" id="ARBA00022729"/>
    </source>
</evidence>
<dbReference type="PANTHER" id="PTHR13802:SF52">
    <property type="entry name" value="MUCIN-4"/>
    <property type="match status" value="1"/>
</dbReference>
<comment type="subcellular location">
    <subcellularLocation>
        <location evidence="1">Membrane</location>
    </subcellularLocation>
</comment>
<dbReference type="PROSITE" id="PS01186">
    <property type="entry name" value="EGF_2"/>
    <property type="match status" value="2"/>
</dbReference>
<protein>
    <submittedName>
        <fullName evidence="12">Si:ch73-105b23.6</fullName>
    </submittedName>
</protein>
<feature type="domain" description="VWFD" evidence="11">
    <location>
        <begin position="1"/>
        <end position="179"/>
    </location>
</feature>
<keyword evidence="2 9" id="KW-0245">EGF-like domain</keyword>
<name>A0A3B4ZWT9_9TELE</name>
<dbReference type="SMART" id="SM00181">
    <property type="entry name" value="EGF"/>
    <property type="match status" value="5"/>
</dbReference>
<dbReference type="Gene3D" id="2.10.25.10">
    <property type="entry name" value="Laminin"/>
    <property type="match status" value="4"/>
</dbReference>
<dbReference type="GO" id="GO:0005509">
    <property type="term" value="F:calcium ion binding"/>
    <property type="evidence" value="ECO:0007669"/>
    <property type="project" value="InterPro"/>
</dbReference>
<dbReference type="InterPro" id="IPR001846">
    <property type="entry name" value="VWF_type-D"/>
</dbReference>
<evidence type="ECO:0000256" key="8">
    <source>
        <dbReference type="ARBA" id="ARBA00023157"/>
    </source>
</evidence>
<reference evidence="12" key="1">
    <citation type="submission" date="2023-09" db="UniProtKB">
        <authorList>
            <consortium name="Ensembl"/>
        </authorList>
    </citation>
    <scope>IDENTIFICATION</scope>
</reference>
<keyword evidence="6" id="KW-1133">Transmembrane helix</keyword>
<dbReference type="SMART" id="SM00179">
    <property type="entry name" value="EGF_CA"/>
    <property type="match status" value="3"/>
</dbReference>
<dbReference type="SUPFAM" id="SSF57184">
    <property type="entry name" value="Growth factor receptor domain"/>
    <property type="match status" value="1"/>
</dbReference>
<dbReference type="GO" id="GO:0016020">
    <property type="term" value="C:membrane"/>
    <property type="evidence" value="ECO:0007669"/>
    <property type="project" value="UniProtKB-SubCell"/>
</dbReference>
<accession>A0A3B4ZWT9</accession>
<evidence type="ECO:0000256" key="6">
    <source>
        <dbReference type="ARBA" id="ARBA00022989"/>
    </source>
</evidence>
<evidence type="ECO:0000256" key="5">
    <source>
        <dbReference type="ARBA" id="ARBA00022737"/>
    </source>
</evidence>
<dbReference type="PROSITE" id="PS50026">
    <property type="entry name" value="EGF_3"/>
    <property type="match status" value="2"/>
</dbReference>
<dbReference type="Ensembl" id="ENSSPAT00000012467.1">
    <property type="protein sequence ID" value="ENSSPAP00000012261.1"/>
    <property type="gene ID" value="ENSSPAG00000009292.1"/>
</dbReference>
<keyword evidence="7" id="KW-0472">Membrane</keyword>
<dbReference type="InterPro" id="IPR009030">
    <property type="entry name" value="Growth_fac_rcpt_cys_sf"/>
</dbReference>
<proteinExistence type="predicted"/>
<evidence type="ECO:0000259" key="11">
    <source>
        <dbReference type="PROSITE" id="PS51233"/>
    </source>
</evidence>
<dbReference type="InterPro" id="IPR000742">
    <property type="entry name" value="EGF"/>
</dbReference>
<evidence type="ECO:0000259" key="10">
    <source>
        <dbReference type="PROSITE" id="PS50026"/>
    </source>
</evidence>
<dbReference type="PROSITE" id="PS00022">
    <property type="entry name" value="EGF_1"/>
    <property type="match status" value="1"/>
</dbReference>
<evidence type="ECO:0000256" key="7">
    <source>
        <dbReference type="ARBA" id="ARBA00023136"/>
    </source>
</evidence>
<dbReference type="PANTHER" id="PTHR13802">
    <property type="entry name" value="MUCIN 4-RELATED"/>
    <property type="match status" value="1"/>
</dbReference>
<feature type="domain" description="EGF-like" evidence="10">
    <location>
        <begin position="529"/>
        <end position="567"/>
    </location>
</feature>
<organism evidence="12">
    <name type="scientific">Stegastes partitus</name>
    <name type="common">bicolor damselfish</name>
    <dbReference type="NCBI Taxonomy" id="144197"/>
    <lineage>
        <taxon>Eukaryota</taxon>
        <taxon>Metazoa</taxon>
        <taxon>Chordata</taxon>
        <taxon>Craniata</taxon>
        <taxon>Vertebrata</taxon>
        <taxon>Euteleostomi</taxon>
        <taxon>Actinopterygii</taxon>
        <taxon>Neopterygii</taxon>
        <taxon>Teleostei</taxon>
        <taxon>Neoteleostei</taxon>
        <taxon>Acanthomorphata</taxon>
        <taxon>Ovalentaria</taxon>
        <taxon>Pomacentridae</taxon>
        <taxon>Stegastes</taxon>
    </lineage>
</organism>
<dbReference type="InterPro" id="IPR001881">
    <property type="entry name" value="EGF-like_Ca-bd_dom"/>
</dbReference>
<keyword evidence="4" id="KW-0732">Signal</keyword>
<evidence type="ECO:0000256" key="9">
    <source>
        <dbReference type="PROSITE-ProRule" id="PRU00076"/>
    </source>
</evidence>
<dbReference type="InterPro" id="IPR056619">
    <property type="entry name" value="C8-3_MUC4"/>
</dbReference>
<evidence type="ECO:0000256" key="3">
    <source>
        <dbReference type="ARBA" id="ARBA00022692"/>
    </source>
</evidence>
<evidence type="ECO:0000313" key="12">
    <source>
        <dbReference type="Ensembl" id="ENSSPAP00000012261.1"/>
    </source>
</evidence>
<feature type="domain" description="EGF-like" evidence="10">
    <location>
        <begin position="365"/>
        <end position="406"/>
    </location>
</feature>
<dbReference type="InterPro" id="IPR051495">
    <property type="entry name" value="Epithelial_Barrier/Signaling"/>
</dbReference>
<dbReference type="Pfam" id="PF00094">
    <property type="entry name" value="VWD"/>
    <property type="match status" value="1"/>
</dbReference>
<dbReference type="InterPro" id="IPR018097">
    <property type="entry name" value="EGF_Ca-bd_CS"/>
</dbReference>
<comment type="caution">
    <text evidence="9">Lacks conserved residue(s) required for the propagation of feature annotation.</text>
</comment>
<keyword evidence="5" id="KW-0677">Repeat</keyword>
<dbReference type="InterPro" id="IPR000152">
    <property type="entry name" value="EGF-type_Asp/Asn_hydroxyl_site"/>
</dbReference>
<dbReference type="InterPro" id="IPR024731">
    <property type="entry name" value="NELL2-like_EGF"/>
</dbReference>
<dbReference type="GO" id="GO:0005176">
    <property type="term" value="F:ErbB-2 class receptor binding"/>
    <property type="evidence" value="ECO:0007669"/>
    <property type="project" value="TreeGrafter"/>
</dbReference>
<dbReference type="PROSITE" id="PS51233">
    <property type="entry name" value="VWFD"/>
    <property type="match status" value="1"/>
</dbReference>
<sequence length="614" mass="68655">MVYGSLHFITFDGTEYSFKALGEFVILRLSSATGSNIFTLQGQTDKIHRDAGGIIESPVVVRMAAFHQGIGKVVHMGEKDFAVRCLSVNRCAAVYAGGLHVVVWRSVNYNQLSATVEVPQTFYNRTLGLMGLWSANRSDDFLMSDGKVLLSEDLNPPSEERLQEFGWSPLPESLLFSSPPQSPLQYVSTEDLLQTISPAEVEDLKRTCESSWQCVVDTLASGFADLGQMTLDAQKLFKRLALIFDGYLTWTPVNTQPVQLTIQVSDKLTSSLFTPILRVCDCLNGGTCQYDSIAESHLLGKFQVVGCLCPKGFSGTYCGNTTDICRGKPCFRGVQCRSEPEPDQFTCGECPDTFVSNGKEGYKCFKHMCIPPFPFPCHKDAECSSTKQNYTCTCRPGFTGDGRNCTIDECAALMACENAKYECKNTPGSFQCICRYQNPEDTKGCYNLFNVSMIWGSNRADGLKQLDDILRKGFRNKYYNITRKDPGPGSRPGLDEYRIGVSSDTPHWYIMDYLSRVSSHYGIRRTEVDLDECKAKEEACVHPAQCANTYGGYRCVCNGTIDVDKTQSLPHLSPDYIHEQYNPPPFNYSDPALHYMTHSSPRIIDNITPRHYYR</sequence>
<dbReference type="PROSITE" id="PS00010">
    <property type="entry name" value="ASX_HYDROXYL"/>
    <property type="match status" value="1"/>
</dbReference>
<dbReference type="CDD" id="cd00054">
    <property type="entry name" value="EGF_CA"/>
    <property type="match status" value="2"/>
</dbReference>
<keyword evidence="3" id="KW-0812">Transmembrane</keyword>